<dbReference type="InParanoid" id="A0A482X0E8"/>
<feature type="region of interest" description="Disordered" evidence="1">
    <location>
        <begin position="30"/>
        <end position="49"/>
    </location>
</feature>
<comment type="caution">
    <text evidence="2">The sequence shown here is derived from an EMBL/GenBank/DDBJ whole genome shotgun (WGS) entry which is preliminary data.</text>
</comment>
<dbReference type="AlphaFoldDB" id="A0A482X0E8"/>
<organism evidence="2 3">
    <name type="scientific">Laodelphax striatellus</name>
    <name type="common">Small brown planthopper</name>
    <name type="synonym">Delphax striatella</name>
    <dbReference type="NCBI Taxonomy" id="195883"/>
    <lineage>
        <taxon>Eukaryota</taxon>
        <taxon>Metazoa</taxon>
        <taxon>Ecdysozoa</taxon>
        <taxon>Arthropoda</taxon>
        <taxon>Hexapoda</taxon>
        <taxon>Insecta</taxon>
        <taxon>Pterygota</taxon>
        <taxon>Neoptera</taxon>
        <taxon>Paraneoptera</taxon>
        <taxon>Hemiptera</taxon>
        <taxon>Auchenorrhyncha</taxon>
        <taxon>Fulgoroidea</taxon>
        <taxon>Delphacidae</taxon>
        <taxon>Criomorphinae</taxon>
        <taxon>Laodelphax</taxon>
    </lineage>
</organism>
<evidence type="ECO:0000256" key="1">
    <source>
        <dbReference type="SAM" id="MobiDB-lite"/>
    </source>
</evidence>
<evidence type="ECO:0000313" key="3">
    <source>
        <dbReference type="Proteomes" id="UP000291343"/>
    </source>
</evidence>
<dbReference type="Proteomes" id="UP000291343">
    <property type="component" value="Unassembled WGS sequence"/>
</dbReference>
<protein>
    <submittedName>
        <fullName evidence="2">Uncharacterized protein</fullName>
    </submittedName>
</protein>
<reference evidence="2 3" key="1">
    <citation type="journal article" date="2017" name="Gigascience">
        <title>Genome sequence of the small brown planthopper, Laodelphax striatellus.</title>
        <authorList>
            <person name="Zhu J."/>
            <person name="Jiang F."/>
            <person name="Wang X."/>
            <person name="Yang P."/>
            <person name="Bao Y."/>
            <person name="Zhao W."/>
            <person name="Wang W."/>
            <person name="Lu H."/>
            <person name="Wang Q."/>
            <person name="Cui N."/>
            <person name="Li J."/>
            <person name="Chen X."/>
            <person name="Luo L."/>
            <person name="Yu J."/>
            <person name="Kang L."/>
            <person name="Cui F."/>
        </authorList>
    </citation>
    <scope>NUCLEOTIDE SEQUENCE [LARGE SCALE GENOMIC DNA]</scope>
    <source>
        <strain evidence="2">Lst14</strain>
    </source>
</reference>
<accession>A0A482X0E8</accession>
<evidence type="ECO:0000313" key="2">
    <source>
        <dbReference type="EMBL" id="RZF39274.1"/>
    </source>
</evidence>
<keyword evidence="3" id="KW-1185">Reference proteome</keyword>
<sequence>MGKPVKVKRERKKGDVHNLSLVSRVAGTLASDSDEDMTRPDTTNLKLPALPEMPPHTYYIAEDEKGVFREYLIRYIKSFDG</sequence>
<dbReference type="EMBL" id="QKKF02020214">
    <property type="protein sequence ID" value="RZF39274.1"/>
    <property type="molecule type" value="Genomic_DNA"/>
</dbReference>
<proteinExistence type="predicted"/>
<name>A0A482X0E8_LAOST</name>
<gene>
    <name evidence="2" type="ORF">LSTR_LSTR016252</name>
</gene>